<reference evidence="6 7" key="1">
    <citation type="submission" date="2021-08" db="EMBL/GenBank/DDBJ databases">
        <authorList>
            <person name="Tuo L."/>
        </authorList>
    </citation>
    <scope>NUCLEOTIDE SEQUENCE [LARGE SCALE GENOMIC DNA]</scope>
    <source>
        <strain evidence="6 7">JCM 31229</strain>
    </source>
</reference>
<dbReference type="Gene3D" id="3.40.710.10">
    <property type="entry name" value="DD-peptidase/beta-lactamase superfamily"/>
    <property type="match status" value="1"/>
</dbReference>
<dbReference type="Proteomes" id="UP000706039">
    <property type="component" value="Unassembled WGS sequence"/>
</dbReference>
<evidence type="ECO:0000256" key="4">
    <source>
        <dbReference type="SAM" id="SignalP"/>
    </source>
</evidence>
<evidence type="ECO:0000256" key="3">
    <source>
        <dbReference type="ARBA" id="ARBA00012865"/>
    </source>
</evidence>
<dbReference type="EMBL" id="JAINVV010000008">
    <property type="protein sequence ID" value="MBY8823838.1"/>
    <property type="molecule type" value="Genomic_DNA"/>
</dbReference>
<gene>
    <name evidence="6" type="primary">bla</name>
    <name evidence="6" type="ORF">K7G82_16150</name>
</gene>
<accession>A0ABS7PR68</accession>
<proteinExistence type="inferred from homology"/>
<dbReference type="Pfam" id="PF13354">
    <property type="entry name" value="Beta-lactamase2"/>
    <property type="match status" value="1"/>
</dbReference>
<dbReference type="NCBIfam" id="NF033103">
    <property type="entry name" value="bla_class_A"/>
    <property type="match status" value="1"/>
</dbReference>
<feature type="chain" id="PRO_5045090020" description="beta-lactamase" evidence="4">
    <location>
        <begin position="21"/>
        <end position="336"/>
    </location>
</feature>
<name>A0ABS7PR68_9SPHN</name>
<protein>
    <recommendedName>
        <fullName evidence="3">beta-lactamase</fullName>
        <ecNumber evidence="3">3.5.2.6</ecNumber>
    </recommendedName>
</protein>
<dbReference type="InterPro" id="IPR012338">
    <property type="entry name" value="Beta-lactam/transpept-like"/>
</dbReference>
<evidence type="ECO:0000313" key="6">
    <source>
        <dbReference type="EMBL" id="MBY8823838.1"/>
    </source>
</evidence>
<dbReference type="PRINTS" id="PR00118">
    <property type="entry name" value="BLACTAMASEA"/>
</dbReference>
<dbReference type="InterPro" id="IPR045155">
    <property type="entry name" value="Beta-lactam_cat"/>
</dbReference>
<comment type="caution">
    <text evidence="6">The sequence shown here is derived from an EMBL/GenBank/DDBJ whole genome shotgun (WGS) entry which is preliminary data.</text>
</comment>
<evidence type="ECO:0000313" key="7">
    <source>
        <dbReference type="Proteomes" id="UP000706039"/>
    </source>
</evidence>
<feature type="domain" description="Beta-lactamase class A catalytic" evidence="5">
    <location>
        <begin position="56"/>
        <end position="308"/>
    </location>
</feature>
<dbReference type="EC" id="3.5.2.6" evidence="3"/>
<sequence length="336" mass="35000">MRLLIPTIAAAVAIASPAWAQNIPEARPVAASASTQKGFDVAVADYAKALGGGKIGFAARHLESGQQVSVNGSEMFPMASTFKVAVAVKVLSRVDKGEITLDQLVPVADANINESGPVAPGIFHPGIQLSVANLIEVMIIQSNNTATDIMTALAGGPDAVTANLRALGIKDQNVNADTKTLLKKFYKLPADVPLREGLRAARASGAAIPASNLPRADFDADPNDSSTPLAMIDLLAKIWSGKILSAKSTEFLLGVMSRTTTGDKRLKGLLPADTPVAHKTGTLGGTINDVGVITLPGGRGHVAISVYTKGSTTSNDAREKAVAEVARSAYDYFMFR</sequence>
<evidence type="ECO:0000256" key="2">
    <source>
        <dbReference type="ARBA" id="ARBA00009009"/>
    </source>
</evidence>
<keyword evidence="4" id="KW-0732">Signal</keyword>
<evidence type="ECO:0000259" key="5">
    <source>
        <dbReference type="Pfam" id="PF13354"/>
    </source>
</evidence>
<organism evidence="6 7">
    <name type="scientific">Sphingomonas colocasiae</name>
    <dbReference type="NCBI Taxonomy" id="1848973"/>
    <lineage>
        <taxon>Bacteria</taxon>
        <taxon>Pseudomonadati</taxon>
        <taxon>Pseudomonadota</taxon>
        <taxon>Alphaproteobacteria</taxon>
        <taxon>Sphingomonadales</taxon>
        <taxon>Sphingomonadaceae</taxon>
        <taxon>Sphingomonas</taxon>
    </lineage>
</organism>
<dbReference type="PANTHER" id="PTHR35333">
    <property type="entry name" value="BETA-LACTAMASE"/>
    <property type="match status" value="1"/>
</dbReference>
<dbReference type="RefSeq" id="WP_222990950.1">
    <property type="nucleotide sequence ID" value="NZ_JAINVV010000008.1"/>
</dbReference>
<evidence type="ECO:0000256" key="1">
    <source>
        <dbReference type="ARBA" id="ARBA00001526"/>
    </source>
</evidence>
<comment type="catalytic activity">
    <reaction evidence="1">
        <text>a beta-lactam + H2O = a substituted beta-amino acid</text>
        <dbReference type="Rhea" id="RHEA:20401"/>
        <dbReference type="ChEBI" id="CHEBI:15377"/>
        <dbReference type="ChEBI" id="CHEBI:35627"/>
        <dbReference type="ChEBI" id="CHEBI:140347"/>
        <dbReference type="EC" id="3.5.2.6"/>
    </reaction>
</comment>
<feature type="signal peptide" evidence="4">
    <location>
        <begin position="1"/>
        <end position="20"/>
    </location>
</feature>
<dbReference type="SUPFAM" id="SSF56601">
    <property type="entry name" value="beta-lactamase/transpeptidase-like"/>
    <property type="match status" value="1"/>
</dbReference>
<keyword evidence="7" id="KW-1185">Reference proteome</keyword>
<dbReference type="PANTHER" id="PTHR35333:SF3">
    <property type="entry name" value="BETA-LACTAMASE-TYPE TRANSPEPTIDASE FOLD CONTAINING PROTEIN"/>
    <property type="match status" value="1"/>
</dbReference>
<dbReference type="InterPro" id="IPR000871">
    <property type="entry name" value="Beta-lactam_class-A"/>
</dbReference>
<comment type="similarity">
    <text evidence="2">Belongs to the class-A beta-lactamase family.</text>
</comment>